<dbReference type="OrthoDB" id="5423360at2759"/>
<dbReference type="EMBL" id="KZ678142">
    <property type="protein sequence ID" value="PSN61916.1"/>
    <property type="molecule type" value="Genomic_DNA"/>
</dbReference>
<dbReference type="Proteomes" id="UP000240883">
    <property type="component" value="Unassembled WGS sequence"/>
</dbReference>
<reference evidence="1 2" key="1">
    <citation type="journal article" date="2018" name="Front. Microbiol.">
        <title>Genome-Wide Analysis of Corynespora cassiicola Leaf Fall Disease Putative Effectors.</title>
        <authorList>
            <person name="Lopez D."/>
            <person name="Ribeiro S."/>
            <person name="Label P."/>
            <person name="Fumanal B."/>
            <person name="Venisse J.S."/>
            <person name="Kohler A."/>
            <person name="de Oliveira R.R."/>
            <person name="Labutti K."/>
            <person name="Lipzen A."/>
            <person name="Lail K."/>
            <person name="Bauer D."/>
            <person name="Ohm R.A."/>
            <person name="Barry K.W."/>
            <person name="Spatafora J."/>
            <person name="Grigoriev I.V."/>
            <person name="Martin F.M."/>
            <person name="Pujade-Renaud V."/>
        </authorList>
    </citation>
    <scope>NUCLEOTIDE SEQUENCE [LARGE SCALE GENOMIC DNA]</scope>
    <source>
        <strain evidence="1 2">Philippines</strain>
    </source>
</reference>
<name>A0A2T2N9J6_CORCC</name>
<sequence length="120" mass="13544">MHYPISAAVILLAYKSNSLALIKDLIDYLNNEDDVFSIPFTRSGYIIIKTKHLNAIIRPEVIDYFKKDGTELLLMNTELPAGPYFIRGRFLHQAWRLFPDKVCPGSITSKIGSRTNSGPS</sequence>
<keyword evidence="2" id="KW-1185">Reference proteome</keyword>
<organism evidence="1 2">
    <name type="scientific">Corynespora cassiicola Philippines</name>
    <dbReference type="NCBI Taxonomy" id="1448308"/>
    <lineage>
        <taxon>Eukaryota</taxon>
        <taxon>Fungi</taxon>
        <taxon>Dikarya</taxon>
        <taxon>Ascomycota</taxon>
        <taxon>Pezizomycotina</taxon>
        <taxon>Dothideomycetes</taxon>
        <taxon>Pleosporomycetidae</taxon>
        <taxon>Pleosporales</taxon>
        <taxon>Corynesporascaceae</taxon>
        <taxon>Corynespora</taxon>
    </lineage>
</organism>
<accession>A0A2T2N9J6</accession>
<evidence type="ECO:0000313" key="1">
    <source>
        <dbReference type="EMBL" id="PSN61916.1"/>
    </source>
</evidence>
<evidence type="ECO:0000313" key="2">
    <source>
        <dbReference type="Proteomes" id="UP000240883"/>
    </source>
</evidence>
<dbReference type="AlphaFoldDB" id="A0A2T2N9J6"/>
<gene>
    <name evidence="1" type="ORF">BS50DRAFT_592169</name>
</gene>
<protein>
    <submittedName>
        <fullName evidence="1">Uncharacterized protein</fullName>
    </submittedName>
</protein>
<proteinExistence type="predicted"/>